<dbReference type="EMBL" id="JANEYF010003884">
    <property type="protein sequence ID" value="KAJ8933284.1"/>
    <property type="molecule type" value="Genomic_DNA"/>
</dbReference>
<proteinExistence type="predicted"/>
<evidence type="ECO:0000313" key="2">
    <source>
        <dbReference type="EMBL" id="KAJ8933284.1"/>
    </source>
</evidence>
<feature type="region of interest" description="Disordered" evidence="1">
    <location>
        <begin position="40"/>
        <end position="74"/>
    </location>
</feature>
<dbReference type="Proteomes" id="UP001162156">
    <property type="component" value="Unassembled WGS sequence"/>
</dbReference>
<sequence>MLLGRSLKIPSSGSKPKKLYYLKDYLEFILPYYVKPVNEFPNRENIPSVEKGDSRPVNSGVQEEQATSAPTEDH</sequence>
<accession>A0AAV8X3P4</accession>
<name>A0AAV8X3P4_9CUCU</name>
<gene>
    <name evidence="2" type="ORF">NQ314_014112</name>
</gene>
<dbReference type="AlphaFoldDB" id="A0AAV8X3P4"/>
<keyword evidence="3" id="KW-1185">Reference proteome</keyword>
<reference evidence="2" key="1">
    <citation type="journal article" date="2023" name="Insect Mol. Biol.">
        <title>Genome sequencing provides insights into the evolution of gene families encoding plant cell wall-degrading enzymes in longhorned beetles.</title>
        <authorList>
            <person name="Shin N.R."/>
            <person name="Okamura Y."/>
            <person name="Kirsch R."/>
            <person name="Pauchet Y."/>
        </authorList>
    </citation>
    <scope>NUCLEOTIDE SEQUENCE</scope>
    <source>
        <tissue evidence="2">Midgut</tissue>
    </source>
</reference>
<evidence type="ECO:0000313" key="3">
    <source>
        <dbReference type="Proteomes" id="UP001162156"/>
    </source>
</evidence>
<evidence type="ECO:0000256" key="1">
    <source>
        <dbReference type="SAM" id="MobiDB-lite"/>
    </source>
</evidence>
<feature type="compositionally biased region" description="Polar residues" evidence="1">
    <location>
        <begin position="56"/>
        <end position="74"/>
    </location>
</feature>
<organism evidence="2 3">
    <name type="scientific">Rhamnusium bicolor</name>
    <dbReference type="NCBI Taxonomy" id="1586634"/>
    <lineage>
        <taxon>Eukaryota</taxon>
        <taxon>Metazoa</taxon>
        <taxon>Ecdysozoa</taxon>
        <taxon>Arthropoda</taxon>
        <taxon>Hexapoda</taxon>
        <taxon>Insecta</taxon>
        <taxon>Pterygota</taxon>
        <taxon>Neoptera</taxon>
        <taxon>Endopterygota</taxon>
        <taxon>Coleoptera</taxon>
        <taxon>Polyphaga</taxon>
        <taxon>Cucujiformia</taxon>
        <taxon>Chrysomeloidea</taxon>
        <taxon>Cerambycidae</taxon>
        <taxon>Lepturinae</taxon>
        <taxon>Rhagiini</taxon>
        <taxon>Rhamnusium</taxon>
    </lineage>
</organism>
<protein>
    <submittedName>
        <fullName evidence="2">Uncharacterized protein</fullName>
    </submittedName>
</protein>
<comment type="caution">
    <text evidence="2">The sequence shown here is derived from an EMBL/GenBank/DDBJ whole genome shotgun (WGS) entry which is preliminary data.</text>
</comment>